<accession>T0L0G2</accession>
<protein>
    <submittedName>
        <fullName evidence="1">Uncharacterized protein</fullName>
    </submittedName>
</protein>
<gene>
    <name evidence="1" type="ORF">NAPIS_ORF01374</name>
</gene>
<name>T0L0G2_9MICR</name>
<organism evidence="1 2">
    <name type="scientific">Vairimorpha apis BRL 01</name>
    <dbReference type="NCBI Taxonomy" id="1037528"/>
    <lineage>
        <taxon>Eukaryota</taxon>
        <taxon>Fungi</taxon>
        <taxon>Fungi incertae sedis</taxon>
        <taxon>Microsporidia</taxon>
        <taxon>Nosematidae</taxon>
        <taxon>Vairimorpha</taxon>
    </lineage>
</organism>
<reference evidence="1 2" key="1">
    <citation type="journal article" date="2013" name="BMC Genomics">
        <title>Genome sequencing and comparative genomics of honey bee microsporidia, Nosema apis reveal novel insights into host-parasite interactions.</title>
        <authorList>
            <person name="Chen Yp."/>
            <person name="Pettis J.S."/>
            <person name="Zhao Y."/>
            <person name="Liu X."/>
            <person name="Tallon L.J."/>
            <person name="Sadzewicz L.D."/>
            <person name="Li R."/>
            <person name="Zheng H."/>
            <person name="Huang S."/>
            <person name="Zhang X."/>
            <person name="Hamilton M.C."/>
            <person name="Pernal S.F."/>
            <person name="Melathopoulos A.P."/>
            <person name="Yan X."/>
            <person name="Evans J.D."/>
        </authorList>
    </citation>
    <scope>NUCLEOTIDE SEQUENCE [LARGE SCALE GENOMIC DNA]</scope>
    <source>
        <strain evidence="1 2">BRL 01</strain>
    </source>
</reference>
<dbReference type="Proteomes" id="UP000053780">
    <property type="component" value="Unassembled WGS sequence"/>
</dbReference>
<sequence length="390" mass="46280">MTKIPNKKNNTIKNYKKMLEINKDNINAVLLELKSNKKQLNINIKNIIIFLIKNYETPEEILCKLKILHDGKYLDDNCDKIMRTIIFLTQSSIINEKLLVFEFIMNLDYFSRMVCIWYFNNKELTDDVSILYGEKLVESMYKLCKIDINEQNLHVDFEENKIENEKIEDNNKNSNFNKCYKGENIEQNNKNILNNILSENDVFQLEELEDSEEIERINTNLGRLFKKPMSKQEKQKVAKICDILEIIVQNTTLNIYESILPLLDVDDILYKKIFGIIKISPDKKIFIECLRDYKNTWRNINFIYDKIGMLDVFECACENEFSTFEFLDRSKISKIEFYDYIFSKNINSIFELLILHFLKTETDKEIIEKIKHIGCSENVVEMCDIKLGKL</sequence>
<dbReference type="HOGENOM" id="CLU_708036_0_0_1"/>
<evidence type="ECO:0000313" key="2">
    <source>
        <dbReference type="Proteomes" id="UP000053780"/>
    </source>
</evidence>
<proteinExistence type="predicted"/>
<dbReference type="AlphaFoldDB" id="T0L0G2"/>
<dbReference type="EMBL" id="KE647183">
    <property type="protein sequence ID" value="EQB61037.1"/>
    <property type="molecule type" value="Genomic_DNA"/>
</dbReference>
<dbReference type="VEuPathDB" id="MicrosporidiaDB:NAPIS_ORF01374"/>
<evidence type="ECO:0000313" key="1">
    <source>
        <dbReference type="EMBL" id="EQB61037.1"/>
    </source>
</evidence>
<dbReference type="OrthoDB" id="2195334at2759"/>
<keyword evidence="2" id="KW-1185">Reference proteome</keyword>